<dbReference type="InterPro" id="IPR045179">
    <property type="entry name" value="YgfZ/GcvT"/>
</dbReference>
<dbReference type="Pfam" id="PF01571">
    <property type="entry name" value="GCV_T"/>
    <property type="match status" value="1"/>
</dbReference>
<dbReference type="AlphaFoldDB" id="A0A482V895"/>
<dbReference type="SUPFAM" id="SSF103025">
    <property type="entry name" value="Folate-binding domain"/>
    <property type="match status" value="1"/>
</dbReference>
<protein>
    <submittedName>
        <fullName evidence="6">GCV T domain containing protein</fullName>
    </submittedName>
</protein>
<sequence length="338" mass="38658">MLKFGKFTQFPLKRFLSTSNNVLEHLKDRTLIRVSGPEVSNFLQGLITNDIEHLNTELGSMYTMFLNSRGRILYDTIIYRCSEEDTYLVECDSQASDTLQKHLKLYRVRRKIDIASLKDELKIYVLFNPNSIREKVSDKLNESSPPTTSRIHRDLFIYRDPRIIDLGSRIIAKIDLNVIEQISEISGIETNPDHKKNYRWLRYSLGVGEGIHDLPPGDSFPLECNCDYLHGVSFHKGCYVGQELTARVHHTGVVRKRLMPIRLTKSPTKAPDEKIVHENVNLGKLRGIENNAGLGLLRITKALAVKEIKLGDGFGATYKPKWWPTEAPKEKINVSKVQ</sequence>
<evidence type="ECO:0000313" key="7">
    <source>
        <dbReference type="Proteomes" id="UP000292052"/>
    </source>
</evidence>
<reference evidence="6 7" key="1">
    <citation type="submission" date="2017-03" db="EMBL/GenBank/DDBJ databases">
        <title>Genome of the blue death feigning beetle - Asbolus verrucosus.</title>
        <authorList>
            <person name="Rider S.D."/>
        </authorList>
    </citation>
    <scope>NUCLEOTIDE SEQUENCE [LARGE SCALE GENOMIC DNA]</scope>
    <source>
        <strain evidence="6">Butters</strain>
        <tissue evidence="6">Head and leg muscle</tissue>
    </source>
</reference>
<accession>A0A482V895</accession>
<evidence type="ECO:0000256" key="1">
    <source>
        <dbReference type="ARBA" id="ARBA00004173"/>
    </source>
</evidence>
<feature type="domain" description="GCVT N-terminal" evidence="4">
    <location>
        <begin position="32"/>
        <end position="131"/>
    </location>
</feature>
<dbReference type="Pfam" id="PF25455">
    <property type="entry name" value="Beta-barrel_CAF17_C"/>
    <property type="match status" value="1"/>
</dbReference>
<dbReference type="GO" id="GO:0016226">
    <property type="term" value="P:iron-sulfur cluster assembly"/>
    <property type="evidence" value="ECO:0007669"/>
    <property type="project" value="TreeGrafter"/>
</dbReference>
<dbReference type="InterPro" id="IPR017703">
    <property type="entry name" value="YgfZ/GCV_T_CS"/>
</dbReference>
<evidence type="ECO:0000259" key="5">
    <source>
        <dbReference type="Pfam" id="PF25455"/>
    </source>
</evidence>
<dbReference type="InterPro" id="IPR057460">
    <property type="entry name" value="CAF17_C"/>
</dbReference>
<keyword evidence="3" id="KW-0496">Mitochondrion</keyword>
<name>A0A482V895_ASBVE</name>
<dbReference type="GO" id="GO:0005759">
    <property type="term" value="C:mitochondrial matrix"/>
    <property type="evidence" value="ECO:0007669"/>
    <property type="project" value="TreeGrafter"/>
</dbReference>
<dbReference type="Proteomes" id="UP000292052">
    <property type="component" value="Unassembled WGS sequence"/>
</dbReference>
<dbReference type="EMBL" id="QDEB01128115">
    <property type="protein sequence ID" value="RZB39441.1"/>
    <property type="molecule type" value="Genomic_DNA"/>
</dbReference>
<keyword evidence="2" id="KW-0809">Transit peptide</keyword>
<feature type="domain" description="CAF17 C-terminal" evidence="5">
    <location>
        <begin position="255"/>
        <end position="324"/>
    </location>
</feature>
<dbReference type="InterPro" id="IPR006222">
    <property type="entry name" value="GCVT_N"/>
</dbReference>
<dbReference type="InterPro" id="IPR027266">
    <property type="entry name" value="TrmE/GcvT-like"/>
</dbReference>
<dbReference type="STRING" id="1661398.A0A482V895"/>
<evidence type="ECO:0000259" key="4">
    <source>
        <dbReference type="Pfam" id="PF01571"/>
    </source>
</evidence>
<dbReference type="PANTHER" id="PTHR22602">
    <property type="entry name" value="TRANSFERASE CAF17, MITOCHONDRIAL-RELATED"/>
    <property type="match status" value="1"/>
</dbReference>
<dbReference type="PANTHER" id="PTHR22602:SF0">
    <property type="entry name" value="TRANSFERASE CAF17, MITOCHONDRIAL-RELATED"/>
    <property type="match status" value="1"/>
</dbReference>
<comment type="caution">
    <text evidence="6">The sequence shown here is derived from an EMBL/GenBank/DDBJ whole genome shotgun (WGS) entry which is preliminary data.</text>
</comment>
<comment type="subcellular location">
    <subcellularLocation>
        <location evidence="1">Mitochondrion</location>
    </subcellularLocation>
</comment>
<organism evidence="6 7">
    <name type="scientific">Asbolus verrucosus</name>
    <name type="common">Desert ironclad beetle</name>
    <dbReference type="NCBI Taxonomy" id="1661398"/>
    <lineage>
        <taxon>Eukaryota</taxon>
        <taxon>Metazoa</taxon>
        <taxon>Ecdysozoa</taxon>
        <taxon>Arthropoda</taxon>
        <taxon>Hexapoda</taxon>
        <taxon>Insecta</taxon>
        <taxon>Pterygota</taxon>
        <taxon>Neoptera</taxon>
        <taxon>Endopterygota</taxon>
        <taxon>Coleoptera</taxon>
        <taxon>Polyphaga</taxon>
        <taxon>Cucujiformia</taxon>
        <taxon>Tenebrionidae</taxon>
        <taxon>Pimeliinae</taxon>
        <taxon>Asbolus</taxon>
    </lineage>
</organism>
<evidence type="ECO:0000256" key="3">
    <source>
        <dbReference type="ARBA" id="ARBA00023128"/>
    </source>
</evidence>
<proteinExistence type="predicted"/>
<dbReference type="NCBIfam" id="TIGR03317">
    <property type="entry name" value="ygfZ_signature"/>
    <property type="match status" value="1"/>
</dbReference>
<dbReference type="OrthoDB" id="191995at2759"/>
<evidence type="ECO:0000256" key="2">
    <source>
        <dbReference type="ARBA" id="ARBA00022946"/>
    </source>
</evidence>
<keyword evidence="7" id="KW-1185">Reference proteome</keyword>
<dbReference type="Gene3D" id="3.30.1360.120">
    <property type="entry name" value="Probable tRNA modification gtpase trme, domain 1"/>
    <property type="match status" value="1"/>
</dbReference>
<evidence type="ECO:0000313" key="6">
    <source>
        <dbReference type="EMBL" id="RZB39441.1"/>
    </source>
</evidence>
<gene>
    <name evidence="6" type="ORF">BDFB_012038</name>
</gene>